<protein>
    <submittedName>
        <fullName evidence="2">Heterokaryon incompatibility protein-domain-containing protein</fullName>
    </submittedName>
</protein>
<keyword evidence="3" id="KW-1185">Reference proteome</keyword>
<evidence type="ECO:0000313" key="2">
    <source>
        <dbReference type="EMBL" id="KAK0705595.1"/>
    </source>
</evidence>
<sequence length="698" mass="77915">MLNPDSLRGDHYRSELPLGTFAEIQAQADADCPFCRLVVAAITLLRESGDQPEPSEAVEISWQLHPPGYSVNLAPSGTLIAFVQEEYPSGSESESSERGADGFWTTLAIQRVRPVSHDMGFWIPDWLENCQRCHGEQCEPNLDAFHNFARAGPGFKFRLIDVRAMAVVEFDIVEILAHALLRTTPAYAALSYVWGGVVGLRLLRDNVQDLRMPGSLHHHRSEIPRTVLDAIRLTKSMCVKYLWVDALCLVQDDPEDKARSIPRMIEVYAGATVTIVAASGPHANSGLPGVGDTPRIGKQIIEEVRPGLEMAVVNDVKDMLEASTYATRGWTFQEQLLANRTVIFTPDSSIYFRCLHSVWSEDTNDDSRPSVTTFEPDYLYMALGGSFPAALCYDALVLHYTDRSLTDQSDVLNAFAGMQKLLEKQLGTLFIQGIPPSAFDFFILFTGHWVVLKRRQGFPSWSWAGWVGKVRTDQREELQRADELVEWLDKRTWIRWYTVSEKGPGETEATEIWKLPSPVSGPKAAVSYTTRRPFDNRHCPDVKAHSVLPSTSSLIPPSVTTLRFWTLSVYFKIRQIIVAPNGPEVAERGDLVDKNGKLVGSVHLDDHFLAQQQAASSVGELAEPLEFIVLSEAKETQGGCALSDERGYLARTWDLYWVMLLTWNDGGVAERRGLGQVYQEAAAASFAPGPQWKEFALR</sequence>
<gene>
    <name evidence="2" type="ORF">B0H67DRAFT_558165</name>
</gene>
<evidence type="ECO:0000259" key="1">
    <source>
        <dbReference type="Pfam" id="PF06985"/>
    </source>
</evidence>
<name>A0AA39ZXU6_9PEZI</name>
<dbReference type="PANTHER" id="PTHR33112:SF12">
    <property type="entry name" value="HETEROKARYON INCOMPATIBILITY DOMAIN-CONTAINING PROTEIN"/>
    <property type="match status" value="1"/>
</dbReference>
<evidence type="ECO:0000313" key="3">
    <source>
        <dbReference type="Proteomes" id="UP001172102"/>
    </source>
</evidence>
<dbReference type="Pfam" id="PF06985">
    <property type="entry name" value="HET"/>
    <property type="match status" value="1"/>
</dbReference>
<organism evidence="2 3">
    <name type="scientific">Lasiosphaeris hirsuta</name>
    <dbReference type="NCBI Taxonomy" id="260670"/>
    <lineage>
        <taxon>Eukaryota</taxon>
        <taxon>Fungi</taxon>
        <taxon>Dikarya</taxon>
        <taxon>Ascomycota</taxon>
        <taxon>Pezizomycotina</taxon>
        <taxon>Sordariomycetes</taxon>
        <taxon>Sordariomycetidae</taxon>
        <taxon>Sordariales</taxon>
        <taxon>Lasiosphaeriaceae</taxon>
        <taxon>Lasiosphaeris</taxon>
    </lineage>
</organism>
<dbReference type="EMBL" id="JAUKUA010000007">
    <property type="protein sequence ID" value="KAK0705595.1"/>
    <property type="molecule type" value="Genomic_DNA"/>
</dbReference>
<proteinExistence type="predicted"/>
<comment type="caution">
    <text evidence="2">The sequence shown here is derived from an EMBL/GenBank/DDBJ whole genome shotgun (WGS) entry which is preliminary data.</text>
</comment>
<dbReference type="InterPro" id="IPR010730">
    <property type="entry name" value="HET"/>
</dbReference>
<accession>A0AA39ZXU6</accession>
<dbReference type="Proteomes" id="UP001172102">
    <property type="component" value="Unassembled WGS sequence"/>
</dbReference>
<dbReference type="AlphaFoldDB" id="A0AA39ZXU6"/>
<reference evidence="2" key="1">
    <citation type="submission" date="2023-06" db="EMBL/GenBank/DDBJ databases">
        <title>Genome-scale phylogeny and comparative genomics of the fungal order Sordariales.</title>
        <authorList>
            <consortium name="Lawrence Berkeley National Laboratory"/>
            <person name="Hensen N."/>
            <person name="Bonometti L."/>
            <person name="Westerberg I."/>
            <person name="Brannstrom I.O."/>
            <person name="Guillou S."/>
            <person name="Cros-Aarteil S."/>
            <person name="Calhoun S."/>
            <person name="Haridas S."/>
            <person name="Kuo A."/>
            <person name="Mondo S."/>
            <person name="Pangilinan J."/>
            <person name="Riley R."/>
            <person name="Labutti K."/>
            <person name="Andreopoulos B."/>
            <person name="Lipzen A."/>
            <person name="Chen C."/>
            <person name="Yanf M."/>
            <person name="Daum C."/>
            <person name="Ng V."/>
            <person name="Clum A."/>
            <person name="Steindorff A."/>
            <person name="Ohm R."/>
            <person name="Martin F."/>
            <person name="Silar P."/>
            <person name="Natvig D."/>
            <person name="Lalanne C."/>
            <person name="Gautier V."/>
            <person name="Ament-Velasquez S.L."/>
            <person name="Kruys A."/>
            <person name="Hutchinson M.I."/>
            <person name="Powell A.J."/>
            <person name="Barry K."/>
            <person name="Miller A.N."/>
            <person name="Grigoriev I.V."/>
            <person name="Debuchy R."/>
            <person name="Gladieux P."/>
            <person name="Thoren M.H."/>
            <person name="Johannesson H."/>
        </authorList>
    </citation>
    <scope>NUCLEOTIDE SEQUENCE</scope>
    <source>
        <strain evidence="2">SMH4607-1</strain>
    </source>
</reference>
<feature type="domain" description="Heterokaryon incompatibility" evidence="1">
    <location>
        <begin position="187"/>
        <end position="334"/>
    </location>
</feature>
<dbReference type="PANTHER" id="PTHR33112">
    <property type="entry name" value="DOMAIN PROTEIN, PUTATIVE-RELATED"/>
    <property type="match status" value="1"/>
</dbReference>